<keyword evidence="4" id="KW-0808">Transferase</keyword>
<evidence type="ECO:0000256" key="1">
    <source>
        <dbReference type="ARBA" id="ARBA00012105"/>
    </source>
</evidence>
<feature type="domain" description="Riboflavin kinase" evidence="8">
    <location>
        <begin position="7"/>
        <end position="125"/>
    </location>
</feature>
<evidence type="ECO:0000256" key="2">
    <source>
        <dbReference type="ARBA" id="ARBA00022630"/>
    </source>
</evidence>
<dbReference type="Pfam" id="PF01687">
    <property type="entry name" value="Flavokinase"/>
    <property type="match status" value="1"/>
</dbReference>
<dbReference type="SUPFAM" id="SSF82114">
    <property type="entry name" value="Riboflavin kinase-like"/>
    <property type="match status" value="1"/>
</dbReference>
<keyword evidence="2" id="KW-0285">Flavoprotein</keyword>
<evidence type="ECO:0000313" key="9">
    <source>
        <dbReference type="EMBL" id="OGG26794.1"/>
    </source>
</evidence>
<evidence type="ECO:0000256" key="7">
    <source>
        <dbReference type="ARBA" id="ARBA00047880"/>
    </source>
</evidence>
<dbReference type="EMBL" id="MFJR01000007">
    <property type="protein sequence ID" value="OGG26794.1"/>
    <property type="molecule type" value="Genomic_DNA"/>
</dbReference>
<dbReference type="GO" id="GO:0005524">
    <property type="term" value="F:ATP binding"/>
    <property type="evidence" value="ECO:0007669"/>
    <property type="project" value="UniProtKB-KW"/>
</dbReference>
<evidence type="ECO:0000256" key="4">
    <source>
        <dbReference type="ARBA" id="ARBA00022679"/>
    </source>
</evidence>
<name>A0A1F6AQ33_9BACT</name>
<dbReference type="EC" id="2.7.1.26" evidence="1"/>
<dbReference type="InterPro" id="IPR023465">
    <property type="entry name" value="Riboflavin_kinase_dom_sf"/>
</dbReference>
<dbReference type="Gene3D" id="2.40.30.30">
    <property type="entry name" value="Riboflavin kinase-like"/>
    <property type="match status" value="1"/>
</dbReference>
<evidence type="ECO:0000256" key="6">
    <source>
        <dbReference type="ARBA" id="ARBA00022840"/>
    </source>
</evidence>
<reference evidence="9 10" key="1">
    <citation type="journal article" date="2016" name="Nat. Commun.">
        <title>Thousands of microbial genomes shed light on interconnected biogeochemical processes in an aquifer system.</title>
        <authorList>
            <person name="Anantharaman K."/>
            <person name="Brown C.T."/>
            <person name="Hug L.A."/>
            <person name="Sharon I."/>
            <person name="Castelle C.J."/>
            <person name="Probst A.J."/>
            <person name="Thomas B.C."/>
            <person name="Singh A."/>
            <person name="Wilkins M.J."/>
            <person name="Karaoz U."/>
            <person name="Brodie E.L."/>
            <person name="Williams K.H."/>
            <person name="Hubbard S.S."/>
            <person name="Banfield J.F."/>
        </authorList>
    </citation>
    <scope>NUCLEOTIDE SEQUENCE [LARGE SCALE GENOMIC DNA]</scope>
</reference>
<protein>
    <recommendedName>
        <fullName evidence="1">riboflavin kinase</fullName>
        <ecNumber evidence="1">2.7.1.26</ecNumber>
    </recommendedName>
</protein>
<accession>A0A1F6AQ33</accession>
<dbReference type="InterPro" id="IPR015865">
    <property type="entry name" value="Riboflavin_kinase_bac/euk"/>
</dbReference>
<dbReference type="AlphaFoldDB" id="A0A1F6AQ33"/>
<evidence type="ECO:0000256" key="3">
    <source>
        <dbReference type="ARBA" id="ARBA00022643"/>
    </source>
</evidence>
<gene>
    <name evidence="9" type="ORF">A2960_01330</name>
</gene>
<dbReference type="Proteomes" id="UP000176609">
    <property type="component" value="Unassembled WGS sequence"/>
</dbReference>
<dbReference type="PANTHER" id="PTHR22749">
    <property type="entry name" value="RIBOFLAVIN KINASE/FMN ADENYLYLTRANSFERASE"/>
    <property type="match status" value="1"/>
</dbReference>
<evidence type="ECO:0000259" key="8">
    <source>
        <dbReference type="SMART" id="SM00904"/>
    </source>
</evidence>
<dbReference type="GO" id="GO:0009398">
    <property type="term" value="P:FMN biosynthetic process"/>
    <property type="evidence" value="ECO:0007669"/>
    <property type="project" value="TreeGrafter"/>
</dbReference>
<proteinExistence type="predicted"/>
<organism evidence="9 10">
    <name type="scientific">Candidatus Gottesmanbacteria bacterium RIFCSPLOWO2_01_FULL_39_12b</name>
    <dbReference type="NCBI Taxonomy" id="1798388"/>
    <lineage>
        <taxon>Bacteria</taxon>
        <taxon>Candidatus Gottesmaniibacteriota</taxon>
    </lineage>
</organism>
<dbReference type="PANTHER" id="PTHR22749:SF6">
    <property type="entry name" value="RIBOFLAVIN KINASE"/>
    <property type="match status" value="1"/>
</dbReference>
<sequence>MSLDKIWLKAKVIEGKKLGRTLGYPTLNLDQPYLLTGKKEGVYACKMKIGGKLYHGALYYGPRLILKEKNNILEIFVFDFTKAIYGQEVSFQVLDYIRPVKKFGNLIDFKKQLESDCRKAKSILLQ</sequence>
<keyword evidence="6" id="KW-0067">ATP-binding</keyword>
<dbReference type="GO" id="GO:0008531">
    <property type="term" value="F:riboflavin kinase activity"/>
    <property type="evidence" value="ECO:0007669"/>
    <property type="project" value="UniProtKB-EC"/>
</dbReference>
<dbReference type="GO" id="GO:0009231">
    <property type="term" value="P:riboflavin biosynthetic process"/>
    <property type="evidence" value="ECO:0007669"/>
    <property type="project" value="InterPro"/>
</dbReference>
<comment type="caution">
    <text evidence="9">The sequence shown here is derived from an EMBL/GenBank/DDBJ whole genome shotgun (WGS) entry which is preliminary data.</text>
</comment>
<comment type="catalytic activity">
    <reaction evidence="7">
        <text>riboflavin + ATP = FMN + ADP + H(+)</text>
        <dbReference type="Rhea" id="RHEA:14357"/>
        <dbReference type="ChEBI" id="CHEBI:15378"/>
        <dbReference type="ChEBI" id="CHEBI:30616"/>
        <dbReference type="ChEBI" id="CHEBI:57986"/>
        <dbReference type="ChEBI" id="CHEBI:58210"/>
        <dbReference type="ChEBI" id="CHEBI:456216"/>
        <dbReference type="EC" id="2.7.1.26"/>
    </reaction>
</comment>
<keyword evidence="5" id="KW-0547">Nucleotide-binding</keyword>
<evidence type="ECO:0000313" key="10">
    <source>
        <dbReference type="Proteomes" id="UP000176609"/>
    </source>
</evidence>
<keyword evidence="3" id="KW-0288">FMN</keyword>
<dbReference type="InterPro" id="IPR023468">
    <property type="entry name" value="Riboflavin_kinase"/>
</dbReference>
<evidence type="ECO:0000256" key="5">
    <source>
        <dbReference type="ARBA" id="ARBA00022741"/>
    </source>
</evidence>
<dbReference type="SMART" id="SM00904">
    <property type="entry name" value="Flavokinase"/>
    <property type="match status" value="1"/>
</dbReference>